<feature type="signal peptide" evidence="6">
    <location>
        <begin position="1"/>
        <end position="23"/>
    </location>
</feature>
<dbReference type="InterPro" id="IPR036942">
    <property type="entry name" value="Beta-barrel_TonB_sf"/>
</dbReference>
<sequence length="984" mass="108500">MKSMQLKAISAAVALALSLPVLAQSEPIENSISKESSDAVEKESPENQQENSGDTEVIEVKGVHLADMKARALERSSDSYSSVIATDDLGNFVDQNVAESLRRLPGVTLERSEGEGTHVSIRGLGPNFVAVSMNGGEMAGAGDDRAVGLAGITGDSLGSIEVFKTLTPDLNLNSIGGMVNVKAISAYDKGKESFKVKVQNSYQELSKQHSPKFALDGTEFFFDKKLGIGFSAGFESRKTHVEDGRQHDTLTMRLRQADLGYVDGSVTSVEPFGDQVLAPSQLEKRLEDATRERTTANANIEFRPDQNNQYYVRLNHSKYTDDDIALREKFDFADGDAIGGGETAWVNEATSEFIVTDIDLQNQYFIQEGENITNTMSIGGKHFIGDATTFDYEYAYSKAETLIPEGRRTQFRERDLIVLGQGFKDGINARVLTPEEAASISGLDPAVFDGANSADVRGDASTLDNFDLDNIFLEDSTRIDEIKSLKVNLRQNFNFDHLSYIKIGGTTSERLHERGKDRWSFIPQDGDCNGVAECIAVQESPLSAYANEIPATGNFTYPLPTRDEVEYITAIAGPLAESATGGNVSFESTRDDYQINEDTYALYAMAELPMSDELTLITGLRYVHTEFSSTGFLSINNDSFDFGAQSELDISIPLPEAKITYSEYFPSAHLRYEPTDDILVRAALWTSYTRPTFNQARGFAKFDSRISLCDPNDLSLCGDDPGDLASPSAIDLQGFVLGSDNAVKVGNPNLVAMSSTNFDTSIGWYPSEDLFMEASFFYKSIDNFIYDAVGLKDSLDSLPLTLPVDRVTAFAIPQDLVLNSINITLNGEKATVLGMELSYNQFFENGVFIQSNATFLDSEAKVDEKIRLDKVRMPNQADTTVNLSVGWENNDWSARVIGNYRSEILDAVASDETYDRYIDAIATLDVKVKYDLNKQLSVYFDAINLTDEVDLKYVQGNPQSGGNVMFQREFYGSSYQVGVNYKFY</sequence>
<dbReference type="PANTHER" id="PTHR40980:SF4">
    <property type="entry name" value="TONB-DEPENDENT RECEPTOR-LIKE BETA-BARREL DOMAIN-CONTAINING PROTEIN"/>
    <property type="match status" value="1"/>
</dbReference>
<keyword evidence="6" id="KW-0732">Signal</keyword>
<dbReference type="Gene3D" id="2.170.130.10">
    <property type="entry name" value="TonB-dependent receptor, plug domain"/>
    <property type="match status" value="1"/>
</dbReference>
<dbReference type="InterPro" id="IPR010104">
    <property type="entry name" value="TonB_rcpt_bac"/>
</dbReference>
<keyword evidence="2 4" id="KW-0472">Membrane</keyword>
<dbReference type="RefSeq" id="WP_235313706.1">
    <property type="nucleotide sequence ID" value="NZ_JAKGAS010000009.1"/>
</dbReference>
<comment type="subcellular location">
    <subcellularLocation>
        <location evidence="1 4">Cell outer membrane</location>
    </subcellularLocation>
</comment>
<dbReference type="InterPro" id="IPR012910">
    <property type="entry name" value="Plug_dom"/>
</dbReference>
<evidence type="ECO:0000259" key="7">
    <source>
        <dbReference type="Pfam" id="PF00593"/>
    </source>
</evidence>
<keyword evidence="4" id="KW-0798">TonB box</keyword>
<feature type="region of interest" description="Disordered" evidence="5">
    <location>
        <begin position="27"/>
        <end position="55"/>
    </location>
</feature>
<keyword evidence="10" id="KW-1185">Reference proteome</keyword>
<comment type="caution">
    <text evidence="9">The sequence shown here is derived from an EMBL/GenBank/DDBJ whole genome shotgun (WGS) entry which is preliminary data.</text>
</comment>
<evidence type="ECO:0000256" key="3">
    <source>
        <dbReference type="ARBA" id="ARBA00023237"/>
    </source>
</evidence>
<protein>
    <submittedName>
        <fullName evidence="9">TonB-dependent receptor</fullName>
    </submittedName>
</protein>
<dbReference type="EMBL" id="JAKGAS010000009">
    <property type="protein sequence ID" value="MCF2949602.1"/>
    <property type="molecule type" value="Genomic_DNA"/>
</dbReference>
<evidence type="ECO:0000256" key="5">
    <source>
        <dbReference type="SAM" id="MobiDB-lite"/>
    </source>
</evidence>
<reference evidence="9 10" key="1">
    <citation type="submission" date="2022-01" db="EMBL/GenBank/DDBJ databases">
        <title>Paraglaciecola sp. G1-23.</title>
        <authorList>
            <person name="Jin M.S."/>
            <person name="Han D.M."/>
            <person name="Kim H.M."/>
            <person name="Jeon C.O."/>
        </authorList>
    </citation>
    <scope>NUCLEOTIDE SEQUENCE [LARGE SCALE GENOMIC DNA]</scope>
    <source>
        <strain evidence="9 10">G1-23</strain>
    </source>
</reference>
<organism evidence="9 10">
    <name type="scientific">Paraglaciecola algarum</name>
    <dbReference type="NCBI Taxonomy" id="3050085"/>
    <lineage>
        <taxon>Bacteria</taxon>
        <taxon>Pseudomonadati</taxon>
        <taxon>Pseudomonadota</taxon>
        <taxon>Gammaproteobacteria</taxon>
        <taxon>Alteromonadales</taxon>
        <taxon>Alteromonadaceae</taxon>
        <taxon>Paraglaciecola</taxon>
    </lineage>
</organism>
<evidence type="ECO:0000256" key="2">
    <source>
        <dbReference type="ARBA" id="ARBA00023136"/>
    </source>
</evidence>
<feature type="compositionally biased region" description="Basic and acidic residues" evidence="5">
    <location>
        <begin position="35"/>
        <end position="45"/>
    </location>
</feature>
<dbReference type="PANTHER" id="PTHR40980">
    <property type="entry name" value="PLUG DOMAIN-CONTAINING PROTEIN"/>
    <property type="match status" value="1"/>
</dbReference>
<dbReference type="NCBIfam" id="TIGR01782">
    <property type="entry name" value="TonB-Xanth-Caul"/>
    <property type="match status" value="1"/>
</dbReference>
<feature type="chain" id="PRO_5045172139" evidence="6">
    <location>
        <begin position="24"/>
        <end position="984"/>
    </location>
</feature>
<dbReference type="Proteomes" id="UP001521137">
    <property type="component" value="Unassembled WGS sequence"/>
</dbReference>
<name>A0ABS9D9E9_9ALTE</name>
<keyword evidence="9" id="KW-0675">Receptor</keyword>
<keyword evidence="3" id="KW-0998">Cell outer membrane</keyword>
<evidence type="ECO:0000259" key="8">
    <source>
        <dbReference type="Pfam" id="PF07715"/>
    </source>
</evidence>
<accession>A0ABS9D9E9</accession>
<dbReference type="Pfam" id="PF00593">
    <property type="entry name" value="TonB_dep_Rec_b-barrel"/>
    <property type="match status" value="1"/>
</dbReference>
<dbReference type="InterPro" id="IPR000531">
    <property type="entry name" value="Beta-barrel_TonB"/>
</dbReference>
<feature type="domain" description="TonB-dependent receptor plug" evidence="8">
    <location>
        <begin position="77"/>
        <end position="176"/>
    </location>
</feature>
<dbReference type="InterPro" id="IPR037066">
    <property type="entry name" value="Plug_dom_sf"/>
</dbReference>
<proteinExistence type="inferred from homology"/>
<evidence type="ECO:0000256" key="6">
    <source>
        <dbReference type="SAM" id="SignalP"/>
    </source>
</evidence>
<gene>
    <name evidence="9" type="ORF">L0668_15885</name>
</gene>
<evidence type="ECO:0000256" key="4">
    <source>
        <dbReference type="RuleBase" id="RU003357"/>
    </source>
</evidence>
<comment type="similarity">
    <text evidence="4">Belongs to the TonB-dependent receptor family.</text>
</comment>
<dbReference type="SUPFAM" id="SSF56935">
    <property type="entry name" value="Porins"/>
    <property type="match status" value="1"/>
</dbReference>
<feature type="domain" description="TonB-dependent receptor-like beta-barrel" evidence="7">
    <location>
        <begin position="458"/>
        <end position="945"/>
    </location>
</feature>
<dbReference type="Pfam" id="PF07715">
    <property type="entry name" value="Plug"/>
    <property type="match status" value="1"/>
</dbReference>
<evidence type="ECO:0000313" key="9">
    <source>
        <dbReference type="EMBL" id="MCF2949602.1"/>
    </source>
</evidence>
<dbReference type="Gene3D" id="2.40.170.20">
    <property type="entry name" value="TonB-dependent receptor, beta-barrel domain"/>
    <property type="match status" value="1"/>
</dbReference>
<evidence type="ECO:0000313" key="10">
    <source>
        <dbReference type="Proteomes" id="UP001521137"/>
    </source>
</evidence>
<evidence type="ECO:0000256" key="1">
    <source>
        <dbReference type="ARBA" id="ARBA00004442"/>
    </source>
</evidence>